<evidence type="ECO:0000313" key="2">
    <source>
        <dbReference type="Proteomes" id="UP000515369"/>
    </source>
</evidence>
<proteinExistence type="predicted"/>
<accession>A0A7G5GN62</accession>
<sequence length="70" mass="8183">MWSITHFPAAMRSLNPTTRAKAIEIANQLLEQGQLEKQHIIMMSVEEARRWARVESANREWSSRVMQPYA</sequence>
<gene>
    <name evidence="1" type="ORF">H3H32_19985</name>
</gene>
<dbReference type="AlphaFoldDB" id="A0A7G5GN62"/>
<keyword evidence="2" id="KW-1185">Reference proteome</keyword>
<dbReference type="KEGG" id="sfol:H3H32_19985"/>
<evidence type="ECO:0000313" key="1">
    <source>
        <dbReference type="EMBL" id="QMW00304.1"/>
    </source>
</evidence>
<name>A0A7G5GN62_9BACT</name>
<organism evidence="1 2">
    <name type="scientific">Spirosoma foliorum</name>
    <dbReference type="NCBI Taxonomy" id="2710596"/>
    <lineage>
        <taxon>Bacteria</taxon>
        <taxon>Pseudomonadati</taxon>
        <taxon>Bacteroidota</taxon>
        <taxon>Cytophagia</taxon>
        <taxon>Cytophagales</taxon>
        <taxon>Cytophagaceae</taxon>
        <taxon>Spirosoma</taxon>
    </lineage>
</organism>
<reference evidence="1 2" key="1">
    <citation type="submission" date="2020-07" db="EMBL/GenBank/DDBJ databases">
        <title>Spirosoma foliorum sp. nov., isolated from the leaves on the Nejang mountain Korea, Republic of.</title>
        <authorList>
            <person name="Ho H."/>
            <person name="Lee Y.-J."/>
            <person name="Nurcahyanto D.-A."/>
            <person name="Kim S.-G."/>
        </authorList>
    </citation>
    <scope>NUCLEOTIDE SEQUENCE [LARGE SCALE GENOMIC DNA]</scope>
    <source>
        <strain evidence="1 2">PL0136</strain>
    </source>
</reference>
<dbReference type="RefSeq" id="WP_182457421.1">
    <property type="nucleotide sequence ID" value="NZ_CP059732.1"/>
</dbReference>
<dbReference type="EMBL" id="CP059732">
    <property type="protein sequence ID" value="QMW00304.1"/>
    <property type="molecule type" value="Genomic_DNA"/>
</dbReference>
<protein>
    <submittedName>
        <fullName evidence="1">DUF2188 domain-containing protein</fullName>
    </submittedName>
</protein>
<dbReference type="Proteomes" id="UP000515369">
    <property type="component" value="Chromosome"/>
</dbReference>